<evidence type="ECO:0000313" key="10">
    <source>
        <dbReference type="EMBL" id="KAG5183575.1"/>
    </source>
</evidence>
<evidence type="ECO:0000256" key="8">
    <source>
        <dbReference type="ARBA" id="ARBA00047658"/>
    </source>
</evidence>
<dbReference type="EC" id="2.5.1.60" evidence="2 9"/>
<evidence type="ECO:0000256" key="6">
    <source>
        <dbReference type="ARBA" id="ARBA00022737"/>
    </source>
</evidence>
<reference evidence="10" key="1">
    <citation type="submission" date="2021-02" db="EMBL/GenBank/DDBJ databases">
        <title>First Annotated Genome of the Yellow-green Alga Tribonema minus.</title>
        <authorList>
            <person name="Mahan K.M."/>
        </authorList>
    </citation>
    <scope>NUCLEOTIDE SEQUENCE</scope>
    <source>
        <strain evidence="10">UTEX B ZZ1240</strain>
    </source>
</reference>
<dbReference type="EMBL" id="JAFCMP010000201">
    <property type="protein sequence ID" value="KAG5183575.1"/>
    <property type="molecule type" value="Genomic_DNA"/>
</dbReference>
<keyword evidence="5 9" id="KW-0808">Transferase</keyword>
<dbReference type="OrthoDB" id="1658at2759"/>
<protein>
    <recommendedName>
        <fullName evidence="3 9">Geranylgeranyl transferase type-2 subunit alpha</fullName>
        <ecNumber evidence="2 9">2.5.1.60</ecNumber>
    </recommendedName>
    <alternativeName>
        <fullName evidence="7 9">Geranylgeranyl transferase type II subunit alpha</fullName>
    </alternativeName>
</protein>
<evidence type="ECO:0000256" key="4">
    <source>
        <dbReference type="ARBA" id="ARBA00022602"/>
    </source>
</evidence>
<keyword evidence="4 9" id="KW-0637">Prenyltransferase</keyword>
<gene>
    <name evidence="10" type="ORF">JKP88DRAFT_348634</name>
</gene>
<dbReference type="PROSITE" id="PS51147">
    <property type="entry name" value="PFTA"/>
    <property type="match status" value="4"/>
</dbReference>
<dbReference type="GO" id="GO:0097354">
    <property type="term" value="P:prenylation"/>
    <property type="evidence" value="ECO:0007669"/>
    <property type="project" value="UniProtKB-UniRule"/>
</dbReference>
<dbReference type="PANTHER" id="PTHR11129:SF2">
    <property type="entry name" value="GERANYLGERANYL TRANSFERASE TYPE-2 SUBUNIT ALPHA"/>
    <property type="match status" value="1"/>
</dbReference>
<dbReference type="GO" id="GO:0005968">
    <property type="term" value="C:Rab-protein geranylgeranyltransferase complex"/>
    <property type="evidence" value="ECO:0007669"/>
    <property type="project" value="TreeGrafter"/>
</dbReference>
<evidence type="ECO:0000256" key="5">
    <source>
        <dbReference type="ARBA" id="ARBA00022679"/>
    </source>
</evidence>
<organism evidence="10 11">
    <name type="scientific">Tribonema minus</name>
    <dbReference type="NCBI Taxonomy" id="303371"/>
    <lineage>
        <taxon>Eukaryota</taxon>
        <taxon>Sar</taxon>
        <taxon>Stramenopiles</taxon>
        <taxon>Ochrophyta</taxon>
        <taxon>PX clade</taxon>
        <taxon>Xanthophyceae</taxon>
        <taxon>Tribonematales</taxon>
        <taxon>Tribonemataceae</taxon>
        <taxon>Tribonema</taxon>
    </lineage>
</organism>
<evidence type="ECO:0000313" key="11">
    <source>
        <dbReference type="Proteomes" id="UP000664859"/>
    </source>
</evidence>
<evidence type="ECO:0000256" key="2">
    <source>
        <dbReference type="ARBA" id="ARBA00012656"/>
    </source>
</evidence>
<dbReference type="FunFam" id="1.25.40.120:FF:000035">
    <property type="entry name" value="Geranylgeranyl transferase type-2 subunit alpha"/>
    <property type="match status" value="1"/>
</dbReference>
<dbReference type="Pfam" id="PF01239">
    <property type="entry name" value="PPTA"/>
    <property type="match status" value="5"/>
</dbReference>
<sequence length="338" mass="38808">MHGRKKLDKPRSEEELAAIRAKVLNYSKVVAATNQLRRELLAHPSAQTQKTLLDVVDKVVRVNPDYYSMWNYRKEAALPILEAAEGQAKVGVQERRAQVVEQELALAAAAFKRNPKCYSAWHHRRWVLERGADAIGGEAAYRRELELCRQFLLLDSRNFHCWAYRGWVVEQAGLSAEEDFAFTTEKILENFSNYSAFHYRSKLLPAVAEARGAGGVLTLVEQELEMVHQAFFTEPDDQSAWWYHRFLVGWAAEALHGTEHHDKYPELLQKEVDCIRELLFVEERCKWALVTLHHLLCALARTAQDTEGVELMAEARSLVTTLVDVDPMHKSYYDSLLQ</sequence>
<evidence type="ECO:0000256" key="9">
    <source>
        <dbReference type="RuleBase" id="RU367120"/>
    </source>
</evidence>
<evidence type="ECO:0000256" key="3">
    <source>
        <dbReference type="ARBA" id="ARBA00014772"/>
    </source>
</evidence>
<dbReference type="GO" id="GO:0004663">
    <property type="term" value="F:Rab geranylgeranyltransferase activity"/>
    <property type="evidence" value="ECO:0007669"/>
    <property type="project" value="UniProtKB-UniRule"/>
</dbReference>
<evidence type="ECO:0000256" key="7">
    <source>
        <dbReference type="ARBA" id="ARBA00031267"/>
    </source>
</evidence>
<dbReference type="PANTHER" id="PTHR11129">
    <property type="entry name" value="PROTEIN FARNESYLTRANSFERASE ALPHA SUBUNIT/RAB GERANYLGERANYL TRANSFERASE ALPHA SUBUNIT"/>
    <property type="match status" value="1"/>
</dbReference>
<dbReference type="SUPFAM" id="SSF48439">
    <property type="entry name" value="Protein prenylyltransferase"/>
    <property type="match status" value="1"/>
</dbReference>
<comment type="function">
    <text evidence="9">Catalyzes the transfer of a geranyl-geranyl moiety from geranyl-geranyl pyrophosphate to cysteines occuring in specific C-terminal amino acid sequences.</text>
</comment>
<name>A0A835Z1Z5_9STRA</name>
<keyword evidence="11" id="KW-1185">Reference proteome</keyword>
<proteinExistence type="inferred from homology"/>
<dbReference type="AlphaFoldDB" id="A0A835Z1Z5"/>
<evidence type="ECO:0000256" key="1">
    <source>
        <dbReference type="ARBA" id="ARBA00006734"/>
    </source>
</evidence>
<dbReference type="InterPro" id="IPR002088">
    <property type="entry name" value="Prenyl_trans_a"/>
</dbReference>
<dbReference type="Gene3D" id="1.25.40.120">
    <property type="entry name" value="Protein prenylyltransferase"/>
    <property type="match status" value="1"/>
</dbReference>
<comment type="similarity">
    <text evidence="1 9">Belongs to the protein prenyltransferase subunit alpha family.</text>
</comment>
<dbReference type="Proteomes" id="UP000664859">
    <property type="component" value="Unassembled WGS sequence"/>
</dbReference>
<comment type="catalytic activity">
    <reaction evidence="8 9">
        <text>geranylgeranyl diphosphate + L-cysteinyl-[protein] = S-geranylgeranyl-L-cysteinyl-[protein] + diphosphate</text>
        <dbReference type="Rhea" id="RHEA:21240"/>
        <dbReference type="Rhea" id="RHEA-COMP:10131"/>
        <dbReference type="Rhea" id="RHEA-COMP:11537"/>
        <dbReference type="ChEBI" id="CHEBI:29950"/>
        <dbReference type="ChEBI" id="CHEBI:33019"/>
        <dbReference type="ChEBI" id="CHEBI:57533"/>
        <dbReference type="ChEBI" id="CHEBI:86021"/>
        <dbReference type="EC" id="2.5.1.60"/>
    </reaction>
</comment>
<keyword evidence="6" id="KW-0677">Repeat</keyword>
<accession>A0A835Z1Z5</accession>
<comment type="caution">
    <text evidence="10">The sequence shown here is derived from an EMBL/GenBank/DDBJ whole genome shotgun (WGS) entry which is preliminary data.</text>
</comment>